<dbReference type="EMBL" id="BAAANJ010000001">
    <property type="protein sequence ID" value="GAA1797475.1"/>
    <property type="molecule type" value="Genomic_DNA"/>
</dbReference>
<feature type="domain" description="VOC" evidence="2">
    <location>
        <begin position="18"/>
        <end position="135"/>
    </location>
</feature>
<sequence length="298" mass="32297">MITTNETPKSGLLAADTGMGAVTLRVGDLDGMIRYYRDGVTLELLSHDGPVAVLGRGTTPLLILEHAPELKHASPSSAGLFHTAVLFDTRTALATAVYSIAAKYPGLFTGSSDHLVSEAFYFNDPEGNGVELYFDRDRSKWSWVHGQVEMSTIFLDPNQYLREHLTEAGAEAAATGTGLGDAVIGHVHLSVGDVESAREFYVNRLGFEQTTTYGNQALFVSAGGYHHHMAMNTWNSRGAGRRQLALGLGKVEIVVPTADDLGELGERMSHHQVPTRDDGRTLAFDDPWSNLVEVRAAE</sequence>
<evidence type="ECO:0000256" key="1">
    <source>
        <dbReference type="ARBA" id="ARBA00022723"/>
    </source>
</evidence>
<reference evidence="3 4" key="1">
    <citation type="journal article" date="2019" name="Int. J. Syst. Evol. Microbiol.">
        <title>The Global Catalogue of Microorganisms (GCM) 10K type strain sequencing project: providing services to taxonomists for standard genome sequencing and annotation.</title>
        <authorList>
            <consortium name="The Broad Institute Genomics Platform"/>
            <consortium name="The Broad Institute Genome Sequencing Center for Infectious Disease"/>
            <person name="Wu L."/>
            <person name="Ma J."/>
        </authorList>
    </citation>
    <scope>NUCLEOTIDE SEQUENCE [LARGE SCALE GENOMIC DNA]</scope>
    <source>
        <strain evidence="3 4">JCM 14322</strain>
    </source>
</reference>
<dbReference type="Proteomes" id="UP001500002">
    <property type="component" value="Unassembled WGS sequence"/>
</dbReference>
<protein>
    <submittedName>
        <fullName evidence="3">VOC family protein</fullName>
    </submittedName>
</protein>
<keyword evidence="1" id="KW-0479">Metal-binding</keyword>
<dbReference type="InterPro" id="IPR029068">
    <property type="entry name" value="Glyas_Bleomycin-R_OHBP_Dase"/>
</dbReference>
<gene>
    <name evidence="3" type="ORF">GCM10009749_01250</name>
</gene>
<proteinExistence type="predicted"/>
<dbReference type="InterPro" id="IPR037523">
    <property type="entry name" value="VOC_core"/>
</dbReference>
<accession>A0ABN2LSC2</accession>
<dbReference type="Pfam" id="PF00903">
    <property type="entry name" value="Glyoxalase"/>
    <property type="match status" value="2"/>
</dbReference>
<dbReference type="PANTHER" id="PTHR43279">
    <property type="entry name" value="CATECHOL-2,3-DIOXYGENASE"/>
    <property type="match status" value="1"/>
</dbReference>
<evidence type="ECO:0000313" key="3">
    <source>
        <dbReference type="EMBL" id="GAA1797475.1"/>
    </source>
</evidence>
<dbReference type="Gene3D" id="3.10.180.10">
    <property type="entry name" value="2,3-Dihydroxybiphenyl 1,2-Dioxygenase, domain 1"/>
    <property type="match status" value="2"/>
</dbReference>
<dbReference type="PROSITE" id="PS00934">
    <property type="entry name" value="GLYOXALASE_I_1"/>
    <property type="match status" value="1"/>
</dbReference>
<dbReference type="SUPFAM" id="SSF54593">
    <property type="entry name" value="Glyoxalase/Bleomycin resistance protein/Dihydroxybiphenyl dioxygenase"/>
    <property type="match status" value="2"/>
</dbReference>
<evidence type="ECO:0000313" key="4">
    <source>
        <dbReference type="Proteomes" id="UP001500002"/>
    </source>
</evidence>
<keyword evidence="4" id="KW-1185">Reference proteome</keyword>
<dbReference type="PANTHER" id="PTHR43279:SF1">
    <property type="entry name" value="CATECHOL-2,3-DIOXYGENASE"/>
    <property type="match status" value="1"/>
</dbReference>
<evidence type="ECO:0000259" key="2">
    <source>
        <dbReference type="PROSITE" id="PS51819"/>
    </source>
</evidence>
<feature type="domain" description="VOC" evidence="2">
    <location>
        <begin position="183"/>
        <end position="297"/>
    </location>
</feature>
<organism evidence="3 4">
    <name type="scientific">Agromyces neolithicus</name>
    <dbReference type="NCBI Taxonomy" id="269420"/>
    <lineage>
        <taxon>Bacteria</taxon>
        <taxon>Bacillati</taxon>
        <taxon>Actinomycetota</taxon>
        <taxon>Actinomycetes</taxon>
        <taxon>Micrococcales</taxon>
        <taxon>Microbacteriaceae</taxon>
        <taxon>Agromyces</taxon>
    </lineage>
</organism>
<name>A0ABN2LSC2_9MICO</name>
<dbReference type="PROSITE" id="PS51819">
    <property type="entry name" value="VOC"/>
    <property type="match status" value="2"/>
</dbReference>
<dbReference type="InterPro" id="IPR004360">
    <property type="entry name" value="Glyas_Fos-R_dOase_dom"/>
</dbReference>
<dbReference type="InterPro" id="IPR018146">
    <property type="entry name" value="Glyoxalase_1_CS"/>
</dbReference>
<comment type="caution">
    <text evidence="3">The sequence shown here is derived from an EMBL/GenBank/DDBJ whole genome shotgun (WGS) entry which is preliminary data.</text>
</comment>